<name>A0A561SVY6_9PSEU</name>
<proteinExistence type="predicted"/>
<keyword evidence="3" id="KW-1185">Reference proteome</keyword>
<dbReference type="PANTHER" id="PTHR12993">
    <property type="entry name" value="N-ACETYLGLUCOSAMINYL-PHOSPHATIDYLINOSITOL DE-N-ACETYLASE-RELATED"/>
    <property type="match status" value="1"/>
</dbReference>
<keyword evidence="1" id="KW-0862">Zinc</keyword>
<sequence>MITPKRVLVLSPHTDDAELGCGGTMARWIDEGAEMFTAAFSTAEKSLPPGSKEYRLKDECHLALDEIGVPRANRFIFDYPVRELGYHRQEVLEQMVRLNRELEPEVILSPSGTDLHQDHAVVHNECVRVFRHLTIMGYELPWNHITFPTQAFVVLQEEHLRRKWAALTKYESQLEMARPYFRYDFIESMARVRGVQVKTEFAEAYEMIRIRL</sequence>
<evidence type="ECO:0000313" key="2">
    <source>
        <dbReference type="EMBL" id="TWF79015.1"/>
    </source>
</evidence>
<dbReference type="GO" id="GO:0016137">
    <property type="term" value="P:glycoside metabolic process"/>
    <property type="evidence" value="ECO:0007669"/>
    <property type="project" value="UniProtKB-ARBA"/>
</dbReference>
<reference evidence="2 3" key="1">
    <citation type="submission" date="2019-06" db="EMBL/GenBank/DDBJ databases">
        <title>Sequencing the genomes of 1000 actinobacteria strains.</title>
        <authorList>
            <person name="Klenk H.-P."/>
        </authorList>
    </citation>
    <scope>NUCLEOTIDE SEQUENCE [LARGE SCALE GENOMIC DNA]</scope>
    <source>
        <strain evidence="2 3">DSM 45671</strain>
    </source>
</reference>
<dbReference type="Gene3D" id="3.40.50.10320">
    <property type="entry name" value="LmbE-like"/>
    <property type="match status" value="1"/>
</dbReference>
<comment type="caution">
    <text evidence="2">The sequence shown here is derived from an EMBL/GenBank/DDBJ whole genome shotgun (WGS) entry which is preliminary data.</text>
</comment>
<dbReference type="Pfam" id="PF02585">
    <property type="entry name" value="PIG-L"/>
    <property type="match status" value="1"/>
</dbReference>
<dbReference type="PANTHER" id="PTHR12993:SF11">
    <property type="entry name" value="N-ACETYLGLUCOSAMINYL-PHOSPHATIDYLINOSITOL DE-N-ACETYLASE"/>
    <property type="match status" value="1"/>
</dbReference>
<dbReference type="InterPro" id="IPR024078">
    <property type="entry name" value="LmbE-like_dom_sf"/>
</dbReference>
<dbReference type="Proteomes" id="UP000321261">
    <property type="component" value="Unassembled WGS sequence"/>
</dbReference>
<accession>A0A561SVY6</accession>
<dbReference type="InterPro" id="IPR003737">
    <property type="entry name" value="GlcNAc_PI_deacetylase-related"/>
</dbReference>
<dbReference type="AlphaFoldDB" id="A0A561SVY6"/>
<dbReference type="RefSeq" id="WP_170309024.1">
    <property type="nucleotide sequence ID" value="NZ_VIWU01000001.1"/>
</dbReference>
<dbReference type="GO" id="GO:0016811">
    <property type="term" value="F:hydrolase activity, acting on carbon-nitrogen (but not peptide) bonds, in linear amides"/>
    <property type="evidence" value="ECO:0007669"/>
    <property type="project" value="TreeGrafter"/>
</dbReference>
<organism evidence="2 3">
    <name type="scientific">Pseudonocardia hierapolitana</name>
    <dbReference type="NCBI Taxonomy" id="1128676"/>
    <lineage>
        <taxon>Bacteria</taxon>
        <taxon>Bacillati</taxon>
        <taxon>Actinomycetota</taxon>
        <taxon>Actinomycetes</taxon>
        <taxon>Pseudonocardiales</taxon>
        <taxon>Pseudonocardiaceae</taxon>
        <taxon>Pseudonocardia</taxon>
    </lineage>
</organism>
<dbReference type="EMBL" id="VIWU01000001">
    <property type="protein sequence ID" value="TWF79015.1"/>
    <property type="molecule type" value="Genomic_DNA"/>
</dbReference>
<evidence type="ECO:0000313" key="3">
    <source>
        <dbReference type="Proteomes" id="UP000321261"/>
    </source>
</evidence>
<protein>
    <submittedName>
        <fullName evidence="2">LmbE family N-acetylglucosaminyl deacetylase</fullName>
    </submittedName>
</protein>
<gene>
    <name evidence="2" type="ORF">FHX44_114941</name>
</gene>
<dbReference type="SUPFAM" id="SSF102588">
    <property type="entry name" value="LmbE-like"/>
    <property type="match status" value="1"/>
</dbReference>
<evidence type="ECO:0000256" key="1">
    <source>
        <dbReference type="ARBA" id="ARBA00022833"/>
    </source>
</evidence>